<dbReference type="VEuPathDB" id="FungiDB:EYZ11_003632"/>
<accession>A0A4S3JN19</accession>
<name>A0A4S3JN19_9EURO</name>
<proteinExistence type="predicted"/>
<dbReference type="Proteomes" id="UP000308092">
    <property type="component" value="Unassembled WGS sequence"/>
</dbReference>
<sequence length="86" mass="9646">MEDNELYIQLVANCELELDGNDHTTDNNYGSGLENGNGKAANLHKSMFAISDGNQYSFVEFSKARYGERLPVDNLHNASDFMFISH</sequence>
<comment type="caution">
    <text evidence="1">The sequence shown here is derived from an EMBL/GenBank/DDBJ whole genome shotgun (WGS) entry which is preliminary data.</text>
</comment>
<dbReference type="EMBL" id="SOSA01000094">
    <property type="protein sequence ID" value="THC96915.1"/>
    <property type="molecule type" value="Genomic_DNA"/>
</dbReference>
<dbReference type="AlphaFoldDB" id="A0A4S3JN19"/>
<reference evidence="1 2" key="1">
    <citation type="submission" date="2019-03" db="EMBL/GenBank/DDBJ databases">
        <title>The genome sequence of a newly discovered highly antifungal drug resistant Aspergillus species, Aspergillus tanneri NIH 1004.</title>
        <authorList>
            <person name="Mounaud S."/>
            <person name="Singh I."/>
            <person name="Joardar V."/>
            <person name="Pakala S."/>
            <person name="Pakala S."/>
            <person name="Venepally P."/>
            <person name="Hoover J."/>
            <person name="Nierman W."/>
            <person name="Chung J."/>
            <person name="Losada L."/>
        </authorList>
    </citation>
    <scope>NUCLEOTIDE SEQUENCE [LARGE SCALE GENOMIC DNA]</scope>
    <source>
        <strain evidence="1 2">NIH1004</strain>
    </source>
</reference>
<gene>
    <name evidence="1" type="ORF">EYZ11_003632</name>
</gene>
<keyword evidence="2" id="KW-1185">Reference proteome</keyword>
<evidence type="ECO:0000313" key="1">
    <source>
        <dbReference type="EMBL" id="THC96915.1"/>
    </source>
</evidence>
<organism evidence="1 2">
    <name type="scientific">Aspergillus tanneri</name>
    <dbReference type="NCBI Taxonomy" id="1220188"/>
    <lineage>
        <taxon>Eukaryota</taxon>
        <taxon>Fungi</taxon>
        <taxon>Dikarya</taxon>
        <taxon>Ascomycota</taxon>
        <taxon>Pezizomycotina</taxon>
        <taxon>Eurotiomycetes</taxon>
        <taxon>Eurotiomycetidae</taxon>
        <taxon>Eurotiales</taxon>
        <taxon>Aspergillaceae</taxon>
        <taxon>Aspergillus</taxon>
        <taxon>Aspergillus subgen. Circumdati</taxon>
    </lineage>
</organism>
<evidence type="ECO:0000313" key="2">
    <source>
        <dbReference type="Proteomes" id="UP000308092"/>
    </source>
</evidence>
<protein>
    <submittedName>
        <fullName evidence="1">Uncharacterized protein</fullName>
    </submittedName>
</protein>